<sequence>MVIPPTISKRLRMLEILTSNYAERLDAAPTRPGRVDYRLKFDVATKNQAQKIFLRLQASGDRVETRVELEELAQTFANGNSPKIPVTCRNIGLPPAVP</sequence>
<reference evidence="1" key="1">
    <citation type="submission" date="2015-01" db="EMBL/GenBank/DDBJ databases">
        <title>The Genome Sequence of Cladophialophora bantiana CBS 173.52.</title>
        <authorList>
            <consortium name="The Broad Institute Genomics Platform"/>
            <person name="Cuomo C."/>
            <person name="de Hoog S."/>
            <person name="Gorbushina A."/>
            <person name="Stielow B."/>
            <person name="Teixiera M."/>
            <person name="Abouelleil A."/>
            <person name="Chapman S.B."/>
            <person name="Priest M."/>
            <person name="Young S.K."/>
            <person name="Wortman J."/>
            <person name="Nusbaum C."/>
            <person name="Birren B."/>
        </authorList>
    </citation>
    <scope>NUCLEOTIDE SEQUENCE [LARGE SCALE GENOMIC DNA]</scope>
    <source>
        <strain evidence="1">CBS 173.52</strain>
    </source>
</reference>
<dbReference type="Gene3D" id="1.10.8.60">
    <property type="match status" value="1"/>
</dbReference>
<name>A0A0D2HVW2_CLAB1</name>
<dbReference type="Gene3D" id="3.40.50.300">
    <property type="entry name" value="P-loop containing nucleotide triphosphate hydrolases"/>
    <property type="match status" value="1"/>
</dbReference>
<dbReference type="VEuPathDB" id="FungiDB:Z519_01077"/>
<proteinExistence type="predicted"/>
<gene>
    <name evidence="1" type="ORF">Z519_01077</name>
</gene>
<dbReference type="AlphaFoldDB" id="A0A0D2HVW2"/>
<dbReference type="OrthoDB" id="4155662at2759"/>
<dbReference type="HOGENOM" id="CLU_2333449_0_0_1"/>
<dbReference type="InterPro" id="IPR027417">
    <property type="entry name" value="P-loop_NTPase"/>
</dbReference>
<dbReference type="SUPFAM" id="SSF52540">
    <property type="entry name" value="P-loop containing nucleoside triphosphate hydrolases"/>
    <property type="match status" value="1"/>
</dbReference>
<organism evidence="1">
    <name type="scientific">Cladophialophora bantiana (strain ATCC 10958 / CBS 173.52 / CDC B-1940 / NIH 8579)</name>
    <name type="common">Xylohypha bantiana</name>
    <dbReference type="NCBI Taxonomy" id="1442370"/>
    <lineage>
        <taxon>Eukaryota</taxon>
        <taxon>Fungi</taxon>
        <taxon>Dikarya</taxon>
        <taxon>Ascomycota</taxon>
        <taxon>Pezizomycotina</taxon>
        <taxon>Eurotiomycetes</taxon>
        <taxon>Chaetothyriomycetidae</taxon>
        <taxon>Chaetothyriales</taxon>
        <taxon>Herpotrichiellaceae</taxon>
        <taxon>Cladophialophora</taxon>
    </lineage>
</organism>
<dbReference type="EMBL" id="KN846981">
    <property type="protein sequence ID" value="KIW97493.1"/>
    <property type="molecule type" value="Genomic_DNA"/>
</dbReference>
<dbReference type="GeneID" id="27694005"/>
<protein>
    <submittedName>
        <fullName evidence="1">Uncharacterized protein</fullName>
    </submittedName>
</protein>
<dbReference type="RefSeq" id="XP_016624162.1">
    <property type="nucleotide sequence ID" value="XM_016758834.1"/>
</dbReference>
<evidence type="ECO:0000313" key="1">
    <source>
        <dbReference type="EMBL" id="KIW97493.1"/>
    </source>
</evidence>
<accession>A0A0D2HVW2</accession>